<feature type="transmembrane region" description="Helical" evidence="1">
    <location>
        <begin position="150"/>
        <end position="168"/>
    </location>
</feature>
<dbReference type="EMBL" id="JABANE010000020">
    <property type="protein sequence ID" value="NME68161.1"/>
    <property type="molecule type" value="Genomic_DNA"/>
</dbReference>
<feature type="transmembrane region" description="Helical" evidence="1">
    <location>
        <begin position="197"/>
        <end position="213"/>
    </location>
</feature>
<evidence type="ECO:0000313" key="2">
    <source>
        <dbReference type="EMBL" id="NME68161.1"/>
    </source>
</evidence>
<feature type="transmembrane region" description="Helical" evidence="1">
    <location>
        <begin position="343"/>
        <end position="368"/>
    </location>
</feature>
<dbReference type="AlphaFoldDB" id="A0A7X9RTA9"/>
<sequence>MIIYVVIAPYFAKRWTNKYTKKYYWWGLHAKLTGSIFFCLIYQFYYGGGDTTAYFNQGSILADAFLDSPVIGLETFFYDGKTISGQSIYYLGKIYMKRSQSTWTMVQLSGIIQLFTFKSFYSTALFFAFWSFLGSWKIVQLFTPIYKKNFKLICLAVLFIPSCLFWASGIIKETVTTGAIGFFVYYFGNIFLRKKDYVISLVILTITFFLVKYIKGATIYVLFPCLLLWVFLFYYNKITILVKYTISLLLFLSIPLALFLIAPKIQEYVENNDEFIAAQRTISGFQGDHGSSWHTNRGHGGGQASTYHLTTAGDLSIFGMLKSLPEAISYTLFRPFPWETKKVVQLLGSFESFAFLILTIYIFLKVGIINTIKQTFTDPNLGFVLSYALFFGFIAGYISFNYGVLQRFKTPMMPFYTLFLVIHYQYILKTKTKEKKSFKKR</sequence>
<organism evidence="2 3">
    <name type="scientific">Flammeovirga aprica JL-4</name>
    <dbReference type="NCBI Taxonomy" id="694437"/>
    <lineage>
        <taxon>Bacteria</taxon>
        <taxon>Pseudomonadati</taxon>
        <taxon>Bacteroidota</taxon>
        <taxon>Cytophagia</taxon>
        <taxon>Cytophagales</taxon>
        <taxon>Flammeovirgaceae</taxon>
        <taxon>Flammeovirga</taxon>
    </lineage>
</organism>
<evidence type="ECO:0008006" key="4">
    <source>
        <dbReference type="Google" id="ProtNLM"/>
    </source>
</evidence>
<protein>
    <recommendedName>
        <fullName evidence="4">Glycosyltransferase RgtA/B/C/D-like domain-containing protein</fullName>
    </recommendedName>
</protein>
<dbReference type="Proteomes" id="UP000576082">
    <property type="component" value="Unassembled WGS sequence"/>
</dbReference>
<feature type="transmembrane region" description="Helical" evidence="1">
    <location>
        <begin position="412"/>
        <end position="428"/>
    </location>
</feature>
<reference evidence="2 3" key="1">
    <citation type="submission" date="2020-04" db="EMBL/GenBank/DDBJ databases">
        <title>Flammeovirga sp. SR4, a novel species isolated from seawater.</title>
        <authorList>
            <person name="Wang X."/>
        </authorList>
    </citation>
    <scope>NUCLEOTIDE SEQUENCE [LARGE SCALE GENOMIC DNA]</scope>
    <source>
        <strain evidence="2 3">ATCC 23126</strain>
    </source>
</reference>
<name>A0A7X9RTA9_9BACT</name>
<keyword evidence="3" id="KW-1185">Reference proteome</keyword>
<feature type="transmembrane region" description="Helical" evidence="1">
    <location>
        <begin position="23"/>
        <end position="45"/>
    </location>
</feature>
<feature type="transmembrane region" description="Helical" evidence="1">
    <location>
        <begin position="119"/>
        <end position="138"/>
    </location>
</feature>
<feature type="transmembrane region" description="Helical" evidence="1">
    <location>
        <begin position="219"/>
        <end position="235"/>
    </location>
</feature>
<feature type="transmembrane region" description="Helical" evidence="1">
    <location>
        <begin position="242"/>
        <end position="262"/>
    </location>
</feature>
<keyword evidence="1" id="KW-1133">Transmembrane helix</keyword>
<dbReference type="RefSeq" id="WP_169656472.1">
    <property type="nucleotide sequence ID" value="NZ_JABANE010000020.1"/>
</dbReference>
<evidence type="ECO:0000256" key="1">
    <source>
        <dbReference type="SAM" id="Phobius"/>
    </source>
</evidence>
<keyword evidence="1" id="KW-0812">Transmembrane</keyword>
<keyword evidence="1" id="KW-0472">Membrane</keyword>
<gene>
    <name evidence="2" type="ORF">HHU12_09330</name>
</gene>
<feature type="transmembrane region" description="Helical" evidence="1">
    <location>
        <begin position="174"/>
        <end position="192"/>
    </location>
</feature>
<evidence type="ECO:0000313" key="3">
    <source>
        <dbReference type="Proteomes" id="UP000576082"/>
    </source>
</evidence>
<feature type="transmembrane region" description="Helical" evidence="1">
    <location>
        <begin position="380"/>
        <end position="400"/>
    </location>
</feature>
<accession>A0A7X9RTA9</accession>
<comment type="caution">
    <text evidence="2">The sequence shown here is derived from an EMBL/GenBank/DDBJ whole genome shotgun (WGS) entry which is preliminary data.</text>
</comment>
<proteinExistence type="predicted"/>